<protein>
    <submittedName>
        <fullName evidence="1">Uncharacterized protein</fullName>
    </submittedName>
</protein>
<keyword evidence="2" id="KW-1185">Reference proteome</keyword>
<accession>A0ABY8WYB8</accession>
<name>A0ABY8WYB8_9BACL</name>
<dbReference type="RefSeq" id="WP_285742305.1">
    <property type="nucleotide sequence ID" value="NZ_CP127162.1"/>
</dbReference>
<evidence type="ECO:0000313" key="1">
    <source>
        <dbReference type="EMBL" id="WIV17658.1"/>
    </source>
</evidence>
<proteinExistence type="predicted"/>
<evidence type="ECO:0000313" key="2">
    <source>
        <dbReference type="Proteomes" id="UP001236415"/>
    </source>
</evidence>
<reference evidence="1 2" key="1">
    <citation type="submission" date="2023-06" db="EMBL/GenBank/DDBJ databases">
        <title>Paenibacillus polygonum sp. nov., an endophytic bacterium, isolated from Polygonum lapathifolium L. in Nanji Wetland National Nature Reserve, South of Poyang Lake, Jiangxi Province, China.</title>
        <authorList>
            <person name="Yu Z."/>
        </authorList>
    </citation>
    <scope>NUCLEOTIDE SEQUENCE [LARGE SCALE GENOMIC DNA]</scope>
    <source>
        <strain evidence="1 2">C31</strain>
    </source>
</reference>
<gene>
    <name evidence="1" type="ORF">QPK24_14640</name>
</gene>
<sequence>MAREVHAVPFGYEPPKEMYKGSLIYYDDFEKITDIQLSIAFQTVKERKFTKFILYPLHEATVKRMTNHPVLPLYKREDRLHEWKREQNDSMITVENWEGKRKKYTPMEAALRHVTEKYKGPFFLMLSSEYANCFASYPFFDEWITKIRLILVDHPKFTHPKLEKNQHRWEVLS</sequence>
<organism evidence="1 2">
    <name type="scientific">Paenibacillus polygoni</name>
    <dbReference type="NCBI Taxonomy" id="3050112"/>
    <lineage>
        <taxon>Bacteria</taxon>
        <taxon>Bacillati</taxon>
        <taxon>Bacillota</taxon>
        <taxon>Bacilli</taxon>
        <taxon>Bacillales</taxon>
        <taxon>Paenibacillaceae</taxon>
        <taxon>Paenibacillus</taxon>
    </lineage>
</organism>
<dbReference type="Proteomes" id="UP001236415">
    <property type="component" value="Chromosome"/>
</dbReference>
<dbReference type="EMBL" id="CP127162">
    <property type="protein sequence ID" value="WIV17658.1"/>
    <property type="molecule type" value="Genomic_DNA"/>
</dbReference>